<reference evidence="1" key="1">
    <citation type="journal article" date="2014" name="Int. J. Syst. Evol. Microbiol.">
        <title>Complete genome sequence of Corynebacterium casei LMG S-19264T (=DSM 44701T), isolated from a smear-ripened cheese.</title>
        <authorList>
            <consortium name="US DOE Joint Genome Institute (JGI-PGF)"/>
            <person name="Walter F."/>
            <person name="Albersmeier A."/>
            <person name="Kalinowski J."/>
            <person name="Ruckert C."/>
        </authorList>
    </citation>
    <scope>NUCLEOTIDE SEQUENCE</scope>
    <source>
        <strain evidence="1">CGMCC 1.15454</strain>
    </source>
</reference>
<evidence type="ECO:0000313" key="2">
    <source>
        <dbReference type="Proteomes" id="UP000621492"/>
    </source>
</evidence>
<accession>A0A9W5U2N4</accession>
<gene>
    <name evidence="1" type="ORF">GCM10011409_45930</name>
</gene>
<reference evidence="1" key="2">
    <citation type="submission" date="2020-09" db="EMBL/GenBank/DDBJ databases">
        <authorList>
            <person name="Sun Q."/>
            <person name="Zhou Y."/>
        </authorList>
    </citation>
    <scope>NUCLEOTIDE SEQUENCE</scope>
    <source>
        <strain evidence="1">CGMCC 1.15454</strain>
    </source>
</reference>
<name>A0A9W5U2N4_9BACI</name>
<keyword evidence="2" id="KW-1185">Reference proteome</keyword>
<protein>
    <submittedName>
        <fullName evidence="1">Uncharacterized protein</fullName>
    </submittedName>
</protein>
<dbReference type="Proteomes" id="UP000621492">
    <property type="component" value="Unassembled WGS sequence"/>
</dbReference>
<proteinExistence type="predicted"/>
<organism evidence="1 2">
    <name type="scientific">Lentibacillus populi</name>
    <dbReference type="NCBI Taxonomy" id="1827502"/>
    <lineage>
        <taxon>Bacteria</taxon>
        <taxon>Bacillati</taxon>
        <taxon>Bacillota</taxon>
        <taxon>Bacilli</taxon>
        <taxon>Bacillales</taxon>
        <taxon>Bacillaceae</taxon>
        <taxon>Lentibacillus</taxon>
    </lineage>
</organism>
<sequence length="51" mass="6052">MHRVYDDRTNETLFENEDSFECVGFIDDNFDENDDDFAHIWIEKVGGDKHA</sequence>
<comment type="caution">
    <text evidence="1">The sequence shown here is derived from an EMBL/GenBank/DDBJ whole genome shotgun (WGS) entry which is preliminary data.</text>
</comment>
<evidence type="ECO:0000313" key="1">
    <source>
        <dbReference type="EMBL" id="GGB63685.1"/>
    </source>
</evidence>
<dbReference type="RefSeq" id="WP_188725970.1">
    <property type="nucleotide sequence ID" value="NZ_BMJD01000094.1"/>
</dbReference>
<dbReference type="AlphaFoldDB" id="A0A9W5U2N4"/>
<dbReference type="EMBL" id="BMJD01000094">
    <property type="protein sequence ID" value="GGB63685.1"/>
    <property type="molecule type" value="Genomic_DNA"/>
</dbReference>